<dbReference type="RefSeq" id="WP_182538276.1">
    <property type="nucleotide sequence ID" value="NZ_JACGXA010000001.1"/>
</dbReference>
<comment type="caution">
    <text evidence="2">The sequence shown here is derived from an EMBL/GenBank/DDBJ whole genome shotgun (WGS) entry which is preliminary data.</text>
</comment>
<reference evidence="2 3" key="1">
    <citation type="submission" date="2020-07" db="EMBL/GenBank/DDBJ databases">
        <title>Sequencing the genomes of 1000 actinobacteria strains.</title>
        <authorList>
            <person name="Klenk H.-P."/>
        </authorList>
    </citation>
    <scope>NUCLEOTIDE SEQUENCE [LARGE SCALE GENOMIC DNA]</scope>
    <source>
        <strain evidence="2 3">DSM 21349</strain>
    </source>
</reference>
<evidence type="ECO:0000256" key="1">
    <source>
        <dbReference type="SAM" id="SignalP"/>
    </source>
</evidence>
<keyword evidence="3" id="KW-1185">Reference proteome</keyword>
<protein>
    <recommendedName>
        <fullName evidence="4">Allene oxide cyclase barrel-like domain-containing protein</fullName>
    </recommendedName>
</protein>
<evidence type="ECO:0008006" key="4">
    <source>
        <dbReference type="Google" id="ProtNLM"/>
    </source>
</evidence>
<dbReference type="EMBL" id="JACGXA010000001">
    <property type="protein sequence ID" value="MBA8803339.1"/>
    <property type="molecule type" value="Genomic_DNA"/>
</dbReference>
<sequence length="170" mass="18395">MRTTQLALGALAVATLGTSFAPAAHAQTTTTTHERGNVIECTGTIKGKPVYASLYENNVYANVIQVVIGDGDDQVGNSREVADGFIEDKQVHGALRVGGKRAVIEGHAARYGKRIAVHDEFDDAGQHVVVDGFHRKLSKDLTLTWRHRTVPLACGTAFFYDLTTTKTDIE</sequence>
<name>A0A7W3P9D5_9ACTN</name>
<dbReference type="AlphaFoldDB" id="A0A7W3P9D5"/>
<dbReference type="Proteomes" id="UP000580910">
    <property type="component" value="Unassembled WGS sequence"/>
</dbReference>
<feature type="signal peptide" evidence="1">
    <location>
        <begin position="1"/>
        <end position="26"/>
    </location>
</feature>
<keyword evidence="1" id="KW-0732">Signal</keyword>
<evidence type="ECO:0000313" key="2">
    <source>
        <dbReference type="EMBL" id="MBA8803339.1"/>
    </source>
</evidence>
<gene>
    <name evidence="2" type="ORF">FB382_001630</name>
</gene>
<organism evidence="2 3">
    <name type="scientific">Nocardioides ginsengisegetis</name>
    <dbReference type="NCBI Taxonomy" id="661491"/>
    <lineage>
        <taxon>Bacteria</taxon>
        <taxon>Bacillati</taxon>
        <taxon>Actinomycetota</taxon>
        <taxon>Actinomycetes</taxon>
        <taxon>Propionibacteriales</taxon>
        <taxon>Nocardioidaceae</taxon>
        <taxon>Nocardioides</taxon>
    </lineage>
</organism>
<evidence type="ECO:0000313" key="3">
    <source>
        <dbReference type="Proteomes" id="UP000580910"/>
    </source>
</evidence>
<proteinExistence type="predicted"/>
<feature type="chain" id="PRO_5031367669" description="Allene oxide cyclase barrel-like domain-containing protein" evidence="1">
    <location>
        <begin position="27"/>
        <end position="170"/>
    </location>
</feature>
<accession>A0A7W3P9D5</accession>